<keyword evidence="6" id="KW-1185">Reference proteome</keyword>
<evidence type="ECO:0000313" key="5">
    <source>
        <dbReference type="EMBL" id="PVD22990.1"/>
    </source>
</evidence>
<comment type="cofactor">
    <cofactor evidence="1">
        <name>Ca(2+)</name>
        <dbReference type="ChEBI" id="CHEBI:29108"/>
    </cofactor>
</comment>
<accession>A0A2T7NP91</accession>
<feature type="chain" id="PRO_5015458335" evidence="4">
    <location>
        <begin position="24"/>
        <end position="78"/>
    </location>
</feature>
<proteinExistence type="predicted"/>
<evidence type="ECO:0000256" key="3">
    <source>
        <dbReference type="ARBA" id="ARBA00022729"/>
    </source>
</evidence>
<dbReference type="EMBL" id="PZQS01000010">
    <property type="protein sequence ID" value="PVD22990.1"/>
    <property type="molecule type" value="Genomic_DNA"/>
</dbReference>
<name>A0A2T7NP91_POMCA</name>
<dbReference type="Proteomes" id="UP000245119">
    <property type="component" value="Linkage Group LG10"/>
</dbReference>
<keyword evidence="2" id="KW-0479">Metal-binding</keyword>
<dbReference type="AlphaFoldDB" id="A0A2T7NP91"/>
<dbReference type="GO" id="GO:0046872">
    <property type="term" value="F:metal ion binding"/>
    <property type="evidence" value="ECO:0007669"/>
    <property type="project" value="UniProtKB-KW"/>
</dbReference>
<dbReference type="Gene3D" id="3.20.20.80">
    <property type="entry name" value="Glycosidases"/>
    <property type="match status" value="1"/>
</dbReference>
<gene>
    <name evidence="5" type="ORF">C0Q70_16251</name>
</gene>
<comment type="caution">
    <text evidence="5">The sequence shown here is derived from an EMBL/GenBank/DDBJ whole genome shotgun (WGS) entry which is preliminary data.</text>
</comment>
<dbReference type="PANTHER" id="PTHR10357:SF215">
    <property type="entry name" value="ALPHA-AMYLASE 1"/>
    <property type="match status" value="1"/>
</dbReference>
<evidence type="ECO:0000256" key="2">
    <source>
        <dbReference type="ARBA" id="ARBA00022723"/>
    </source>
</evidence>
<sequence length="78" mass="8590">MMGAGQVLVLVVWSFLLATCVHSRTAEEWKSRIIYQLLTDRFSPSGAAPSQPCTDLRNYCGGTFRGVAQHLDYIQGLG</sequence>
<evidence type="ECO:0000256" key="4">
    <source>
        <dbReference type="SAM" id="SignalP"/>
    </source>
</evidence>
<dbReference type="PANTHER" id="PTHR10357">
    <property type="entry name" value="ALPHA-AMYLASE FAMILY MEMBER"/>
    <property type="match status" value="1"/>
</dbReference>
<keyword evidence="3 4" id="KW-0732">Signal</keyword>
<dbReference type="SUPFAM" id="SSF51445">
    <property type="entry name" value="(Trans)glycosidases"/>
    <property type="match status" value="1"/>
</dbReference>
<dbReference type="STRING" id="400727.A0A2T7NP91"/>
<feature type="signal peptide" evidence="4">
    <location>
        <begin position="1"/>
        <end position="23"/>
    </location>
</feature>
<reference evidence="5 6" key="1">
    <citation type="submission" date="2018-04" db="EMBL/GenBank/DDBJ databases">
        <title>The genome of golden apple snail Pomacea canaliculata provides insight into stress tolerance and invasive adaptation.</title>
        <authorList>
            <person name="Liu C."/>
            <person name="Liu B."/>
            <person name="Ren Y."/>
            <person name="Zhang Y."/>
            <person name="Wang H."/>
            <person name="Li S."/>
            <person name="Jiang F."/>
            <person name="Yin L."/>
            <person name="Zhang G."/>
            <person name="Qian W."/>
            <person name="Fan W."/>
        </authorList>
    </citation>
    <scope>NUCLEOTIDE SEQUENCE [LARGE SCALE GENOMIC DNA]</scope>
    <source>
        <strain evidence="5">SZHN2017</strain>
        <tissue evidence="5">Muscle</tissue>
    </source>
</reference>
<evidence type="ECO:0000256" key="1">
    <source>
        <dbReference type="ARBA" id="ARBA00001913"/>
    </source>
</evidence>
<protein>
    <submittedName>
        <fullName evidence="5">Uncharacterized protein</fullName>
    </submittedName>
</protein>
<evidence type="ECO:0000313" key="6">
    <source>
        <dbReference type="Proteomes" id="UP000245119"/>
    </source>
</evidence>
<dbReference type="InterPro" id="IPR017853">
    <property type="entry name" value="GH"/>
</dbReference>
<organism evidence="5 6">
    <name type="scientific">Pomacea canaliculata</name>
    <name type="common">Golden apple snail</name>
    <dbReference type="NCBI Taxonomy" id="400727"/>
    <lineage>
        <taxon>Eukaryota</taxon>
        <taxon>Metazoa</taxon>
        <taxon>Spiralia</taxon>
        <taxon>Lophotrochozoa</taxon>
        <taxon>Mollusca</taxon>
        <taxon>Gastropoda</taxon>
        <taxon>Caenogastropoda</taxon>
        <taxon>Architaenioglossa</taxon>
        <taxon>Ampullarioidea</taxon>
        <taxon>Ampullariidae</taxon>
        <taxon>Pomacea</taxon>
    </lineage>
</organism>